<dbReference type="EMBL" id="VSSQ01003649">
    <property type="protein sequence ID" value="MPM21705.1"/>
    <property type="molecule type" value="Genomic_DNA"/>
</dbReference>
<organism evidence="2">
    <name type="scientific">bioreactor metagenome</name>
    <dbReference type="NCBI Taxonomy" id="1076179"/>
    <lineage>
        <taxon>unclassified sequences</taxon>
        <taxon>metagenomes</taxon>
        <taxon>ecological metagenomes</taxon>
    </lineage>
</organism>
<dbReference type="InterPro" id="IPR032485">
    <property type="entry name" value="LRP1-like_beta_prop"/>
</dbReference>
<gene>
    <name evidence="2" type="ORF">SDC9_68150</name>
</gene>
<protein>
    <recommendedName>
        <fullName evidence="1">Prolow-density lipoprotein receptor-related protein 1-like beta-propeller domain-containing protein</fullName>
    </recommendedName>
</protein>
<dbReference type="AlphaFoldDB" id="A0A644XZM8"/>
<dbReference type="SUPFAM" id="SSF69304">
    <property type="entry name" value="Tricorn protease N-terminal domain"/>
    <property type="match status" value="1"/>
</dbReference>
<name>A0A644XZM8_9ZZZZ</name>
<dbReference type="PROSITE" id="PS51257">
    <property type="entry name" value="PROKAR_LIPOPROTEIN"/>
    <property type="match status" value="1"/>
</dbReference>
<accession>A0A644XZM8</accession>
<reference evidence="2" key="1">
    <citation type="submission" date="2019-08" db="EMBL/GenBank/DDBJ databases">
        <authorList>
            <person name="Kucharzyk K."/>
            <person name="Murdoch R.W."/>
            <person name="Higgins S."/>
            <person name="Loffler F."/>
        </authorList>
    </citation>
    <scope>NUCLEOTIDE SEQUENCE</scope>
</reference>
<evidence type="ECO:0000313" key="2">
    <source>
        <dbReference type="EMBL" id="MPM21705.1"/>
    </source>
</evidence>
<dbReference type="InterPro" id="IPR011042">
    <property type="entry name" value="6-blade_b-propeller_TolB-like"/>
</dbReference>
<dbReference type="Gene3D" id="2.120.10.30">
    <property type="entry name" value="TolB, C-terminal domain"/>
    <property type="match status" value="1"/>
</dbReference>
<comment type="caution">
    <text evidence="2">The sequence shown here is derived from an EMBL/GenBank/DDBJ whole genome shotgun (WGS) entry which is preliminary data.</text>
</comment>
<dbReference type="Pfam" id="PF16472">
    <property type="entry name" value="DUF5050"/>
    <property type="match status" value="1"/>
</dbReference>
<proteinExistence type="predicted"/>
<sequence>MREAKISAQTCVAILIIILFVGGCSNTPKANIRSENDYSNIGNMYINTYGVQDGEYMYYVDPDTGILYKVDKEDRDLKNQKVLGSDIENIFLPSNGVIYYVDKRNSGIYSMDKDGSNITKLLDESCNELITYHDKVYCTDSDGIFSINSDGSNYEHLQSGLISNIFPYDDYIFFIQTFKDVPYKDIVSDQHKIFRLSLVNGDLAEITGRFVQRFLISNDRIYYVEERDLYSIGIDGFDLLEITKNANVPEDTLNIYGKYIIFCNTLDDSSIFAIDTQSGEQIKILDGTSHYIFVLNDTLVTDKSVLVLTAANN</sequence>
<feature type="domain" description="Prolow-density lipoprotein receptor-related protein 1-like beta-propeller" evidence="1">
    <location>
        <begin position="41"/>
        <end position="298"/>
    </location>
</feature>
<evidence type="ECO:0000259" key="1">
    <source>
        <dbReference type="Pfam" id="PF16472"/>
    </source>
</evidence>